<reference evidence="2" key="1">
    <citation type="submission" date="2016-10" db="EMBL/GenBank/DDBJ databases">
        <title>Sequence of Gallionella enrichment culture.</title>
        <authorList>
            <person name="Poehlein A."/>
            <person name="Muehling M."/>
            <person name="Daniel R."/>
        </authorList>
    </citation>
    <scope>NUCLEOTIDE SEQUENCE</scope>
</reference>
<sequence>MNPAEIDGLDSVKASYKTSFGLVKSSWKKQKDQFGWQITVPANSKAIVYLPAENIADIEESGKSLSGTNGIRYLRRENGRVVVKIGSGDYIFQINNPLTKTKYEN</sequence>
<dbReference type="Gene3D" id="2.60.420.10">
    <property type="entry name" value="Maltose phosphorylase, domain 3"/>
    <property type="match status" value="1"/>
</dbReference>
<dbReference type="InterPro" id="IPR016007">
    <property type="entry name" value="Alpha_rhamnosid"/>
</dbReference>
<comment type="caution">
    <text evidence="2">The sequence shown here is derived from an EMBL/GenBank/DDBJ whole genome shotgun (WGS) entry which is preliminary data.</text>
</comment>
<protein>
    <submittedName>
        <fullName evidence="2">Bacterial alpha-L-rhamnosidase</fullName>
    </submittedName>
</protein>
<feature type="domain" description="Alpha-L-rhamnosidase C-terminal" evidence="1">
    <location>
        <begin position="4"/>
        <end position="62"/>
    </location>
</feature>
<evidence type="ECO:0000259" key="1">
    <source>
        <dbReference type="Pfam" id="PF17390"/>
    </source>
</evidence>
<dbReference type="PANTHER" id="PTHR33307">
    <property type="entry name" value="ALPHA-RHAMNOSIDASE (EUROFUNG)"/>
    <property type="match status" value="1"/>
</dbReference>
<dbReference type="InterPro" id="IPR035398">
    <property type="entry name" value="Bac_rhamnosid_C"/>
</dbReference>
<dbReference type="Pfam" id="PF17390">
    <property type="entry name" value="Bac_rhamnosid_C"/>
    <property type="match status" value="1"/>
</dbReference>
<dbReference type="EMBL" id="MLJW01007819">
    <property type="protein sequence ID" value="OIQ64810.1"/>
    <property type="molecule type" value="Genomic_DNA"/>
</dbReference>
<evidence type="ECO:0000313" key="2">
    <source>
        <dbReference type="EMBL" id="OIQ64810.1"/>
    </source>
</evidence>
<proteinExistence type="predicted"/>
<accession>A0A1J5P172</accession>
<dbReference type="PANTHER" id="PTHR33307:SF6">
    <property type="entry name" value="ALPHA-RHAMNOSIDASE (EUROFUNG)-RELATED"/>
    <property type="match status" value="1"/>
</dbReference>
<name>A0A1J5P172_9ZZZZ</name>
<dbReference type="AlphaFoldDB" id="A0A1J5P172"/>
<gene>
    <name evidence="2" type="ORF">GALL_536390</name>
</gene>
<organism evidence="2">
    <name type="scientific">mine drainage metagenome</name>
    <dbReference type="NCBI Taxonomy" id="410659"/>
    <lineage>
        <taxon>unclassified sequences</taxon>
        <taxon>metagenomes</taxon>
        <taxon>ecological metagenomes</taxon>
    </lineage>
</organism>